<dbReference type="InterPro" id="IPR016181">
    <property type="entry name" value="Acyl_CoA_acyltransferase"/>
</dbReference>
<evidence type="ECO:0000313" key="5">
    <source>
        <dbReference type="Proteomes" id="UP001596161"/>
    </source>
</evidence>
<keyword evidence="5" id="KW-1185">Reference proteome</keyword>
<keyword evidence="1" id="KW-0808">Transferase</keyword>
<dbReference type="CDD" id="cd04301">
    <property type="entry name" value="NAT_SF"/>
    <property type="match status" value="1"/>
</dbReference>
<evidence type="ECO:0000256" key="1">
    <source>
        <dbReference type="ARBA" id="ARBA00022679"/>
    </source>
</evidence>
<organism evidence="4 5">
    <name type="scientific">Adhaeribacter terreus</name>
    <dbReference type="NCBI Taxonomy" id="529703"/>
    <lineage>
        <taxon>Bacteria</taxon>
        <taxon>Pseudomonadati</taxon>
        <taxon>Bacteroidota</taxon>
        <taxon>Cytophagia</taxon>
        <taxon>Cytophagales</taxon>
        <taxon>Hymenobacteraceae</taxon>
        <taxon>Adhaeribacter</taxon>
    </lineage>
</organism>
<sequence>MRIIEPATEADFEQYYQLRYDVLRAPWQQPPGTERASDDDRAIHAMLLDPENRAAGVCRLHFENEEEGQLRFMAIREDLQNQGLGKYLLHYLEDKARDAGCKYITLQARELAVNFYKRYGYKVVKKTHLLFGSIQHYQMEKYL</sequence>
<dbReference type="PROSITE" id="PS51186">
    <property type="entry name" value="GNAT"/>
    <property type="match status" value="1"/>
</dbReference>
<dbReference type="InterPro" id="IPR050680">
    <property type="entry name" value="YpeA/RimI_acetyltransf"/>
</dbReference>
<accession>A0ABW0E894</accession>
<dbReference type="SUPFAM" id="SSF55729">
    <property type="entry name" value="Acyl-CoA N-acyltransferases (Nat)"/>
    <property type="match status" value="1"/>
</dbReference>
<gene>
    <name evidence="4" type="ORF">ACFPIB_07950</name>
</gene>
<dbReference type="Pfam" id="PF00583">
    <property type="entry name" value="Acetyltransf_1"/>
    <property type="match status" value="1"/>
</dbReference>
<keyword evidence="2" id="KW-0012">Acyltransferase</keyword>
<reference evidence="5" key="1">
    <citation type="journal article" date="2019" name="Int. J. Syst. Evol. Microbiol.">
        <title>The Global Catalogue of Microorganisms (GCM) 10K type strain sequencing project: providing services to taxonomists for standard genome sequencing and annotation.</title>
        <authorList>
            <consortium name="The Broad Institute Genomics Platform"/>
            <consortium name="The Broad Institute Genome Sequencing Center for Infectious Disease"/>
            <person name="Wu L."/>
            <person name="Ma J."/>
        </authorList>
    </citation>
    <scope>NUCLEOTIDE SEQUENCE [LARGE SCALE GENOMIC DNA]</scope>
    <source>
        <strain evidence="5">KACC 12602</strain>
    </source>
</reference>
<dbReference type="Proteomes" id="UP001596161">
    <property type="component" value="Unassembled WGS sequence"/>
</dbReference>
<evidence type="ECO:0000256" key="2">
    <source>
        <dbReference type="ARBA" id="ARBA00023315"/>
    </source>
</evidence>
<dbReference type="InterPro" id="IPR000182">
    <property type="entry name" value="GNAT_dom"/>
</dbReference>
<dbReference type="EMBL" id="JBHSKT010000004">
    <property type="protein sequence ID" value="MFC5270534.1"/>
    <property type="molecule type" value="Genomic_DNA"/>
</dbReference>
<comment type="caution">
    <text evidence="4">The sequence shown here is derived from an EMBL/GenBank/DDBJ whole genome shotgun (WGS) entry which is preliminary data.</text>
</comment>
<dbReference type="PANTHER" id="PTHR43420">
    <property type="entry name" value="ACETYLTRANSFERASE"/>
    <property type="match status" value="1"/>
</dbReference>
<evidence type="ECO:0000313" key="4">
    <source>
        <dbReference type="EMBL" id="MFC5270534.1"/>
    </source>
</evidence>
<name>A0ABW0E894_9BACT</name>
<feature type="domain" description="N-acetyltransferase" evidence="3">
    <location>
        <begin position="2"/>
        <end position="143"/>
    </location>
</feature>
<dbReference type="Gene3D" id="3.40.630.30">
    <property type="match status" value="1"/>
</dbReference>
<dbReference type="RefSeq" id="WP_378016904.1">
    <property type="nucleotide sequence ID" value="NZ_JBHSKT010000004.1"/>
</dbReference>
<proteinExistence type="predicted"/>
<evidence type="ECO:0000259" key="3">
    <source>
        <dbReference type="PROSITE" id="PS51186"/>
    </source>
</evidence>
<protein>
    <submittedName>
        <fullName evidence="4">GNAT family N-acetyltransferase</fullName>
    </submittedName>
</protein>